<reference evidence="9" key="1">
    <citation type="submission" date="2020-11" db="EMBL/GenBank/DDBJ databases">
        <authorList>
            <person name="Tran Van P."/>
        </authorList>
    </citation>
    <scope>NUCLEOTIDE SEQUENCE</scope>
</reference>
<dbReference type="Pfam" id="PF09769">
    <property type="entry name" value="ApoO"/>
    <property type="match status" value="1"/>
</dbReference>
<sequence length="686" mass="76288">MTPCTRRCWVSHPHSVCYLLASETSFENGISQAYIFITRTLETTSFIRRILSSVLRAAFNLRAAVLLPRKPARTRPLTLILQIHLIMLYLQSIQRRSADPEDGNTPNRVSNLDLPVIGSLAYYKSSALDHVAIEACKSPSPRTLQRYEEQHDGDAKDGRQTHSDPHEVGHEDGLHGPDPQVVQVEEAPVETSHVVGQEVHDLSDCRVTQGRLTQPQRLRRGTCCHTVHKIRFSYTWPFNEGTNSHAYLHTKMAHPQDKLLSDEREGGRAGYHTTGVQVGRVLGHFSTGLEIPEQLTEEQSSPMASLVLTDSSQLTSDSQHLEITPLPPPLVPDGGRSWLLLVIAHHEDVRSSFSEQPSPQPSFSKVSVLSVSNTFFAAIWSWGPRGVDPDQLLPTTRVLATNRLVRVEEPPSSHTDGLIWVLAMPDSSIRPIAQGRSAGIVLRKFLLPGGMCAATLITASPSDKLPASTATNKEHCECESKPHTHGKRLIRPSELPLYPEDIFVREEKILDESSPLEETIMKVRKEIWSYYDVYKGYRQRVTDFFETATRHFLQEEENFLPRVGAITLGVLTGFVLGLRGGRFKRLTYSTLGGLTMASICYPREANEVTQEAIFQAKKYFTIGYNFAYGVTPEDLKPVLPTPPSGPTQPTSTAVPDHLVKSAKPQNHGPGADQSIAADKDLYTTRS</sequence>
<keyword evidence="3" id="KW-0812">Transmembrane</keyword>
<dbReference type="GO" id="GO:0042407">
    <property type="term" value="P:cristae formation"/>
    <property type="evidence" value="ECO:0007669"/>
    <property type="project" value="InterPro"/>
</dbReference>
<comment type="subcellular location">
    <subcellularLocation>
        <location evidence="7">Mitochondrion inner membrane</location>
    </subcellularLocation>
    <subcellularLocation>
        <location evidence="1">Mitochondrion membrane</location>
    </subcellularLocation>
</comment>
<protein>
    <recommendedName>
        <fullName evidence="7">MICOS complex subunit</fullName>
    </recommendedName>
</protein>
<keyword evidence="6" id="KW-0472">Membrane</keyword>
<name>A0A7R8VPP1_TIMDO</name>
<evidence type="ECO:0000256" key="8">
    <source>
        <dbReference type="SAM" id="MobiDB-lite"/>
    </source>
</evidence>
<keyword evidence="7" id="KW-0999">Mitochondrion inner membrane</keyword>
<comment type="subunit">
    <text evidence="7">Component of the mitochondrial contact site and cristae organizing system (MICOS) complex.</text>
</comment>
<dbReference type="InterPro" id="IPR033182">
    <property type="entry name" value="MIC26/MIC27_animal"/>
</dbReference>
<organism evidence="9">
    <name type="scientific">Timema douglasi</name>
    <name type="common">Walking stick</name>
    <dbReference type="NCBI Taxonomy" id="61478"/>
    <lineage>
        <taxon>Eukaryota</taxon>
        <taxon>Metazoa</taxon>
        <taxon>Ecdysozoa</taxon>
        <taxon>Arthropoda</taxon>
        <taxon>Hexapoda</taxon>
        <taxon>Insecta</taxon>
        <taxon>Pterygota</taxon>
        <taxon>Neoptera</taxon>
        <taxon>Polyneoptera</taxon>
        <taxon>Phasmatodea</taxon>
        <taxon>Timematodea</taxon>
        <taxon>Timematoidea</taxon>
        <taxon>Timematidae</taxon>
        <taxon>Timema</taxon>
    </lineage>
</organism>
<proteinExistence type="inferred from homology"/>
<dbReference type="GO" id="GO:0061617">
    <property type="term" value="C:MICOS complex"/>
    <property type="evidence" value="ECO:0007669"/>
    <property type="project" value="UniProtKB-UniRule"/>
</dbReference>
<evidence type="ECO:0000256" key="1">
    <source>
        <dbReference type="ARBA" id="ARBA00004325"/>
    </source>
</evidence>
<keyword evidence="5 7" id="KW-0496">Mitochondrion</keyword>
<evidence type="ECO:0000256" key="7">
    <source>
        <dbReference type="RuleBase" id="RU363021"/>
    </source>
</evidence>
<comment type="similarity">
    <text evidence="2">Belongs to the apolipoprotein O/MICOS complex subunit Mic27 family.</text>
</comment>
<feature type="region of interest" description="Disordered" evidence="8">
    <location>
        <begin position="141"/>
        <end position="179"/>
    </location>
</feature>
<evidence type="ECO:0000256" key="4">
    <source>
        <dbReference type="ARBA" id="ARBA00022989"/>
    </source>
</evidence>
<dbReference type="PANTHER" id="PTHR14564">
    <property type="entry name" value="MICOS COMPLEX SUBUNIT MIC26 / MIC27 FAMILY MEMBER"/>
    <property type="match status" value="1"/>
</dbReference>
<dbReference type="InterPro" id="IPR019166">
    <property type="entry name" value="MIC26/MIC27"/>
</dbReference>
<dbReference type="EMBL" id="OA567819">
    <property type="protein sequence ID" value="CAD7200832.1"/>
    <property type="molecule type" value="Genomic_DNA"/>
</dbReference>
<evidence type="ECO:0000256" key="5">
    <source>
        <dbReference type="ARBA" id="ARBA00023128"/>
    </source>
</evidence>
<gene>
    <name evidence="9" type="ORF">TDIB3V08_LOCUS7043</name>
</gene>
<evidence type="ECO:0000256" key="6">
    <source>
        <dbReference type="ARBA" id="ARBA00023136"/>
    </source>
</evidence>
<keyword evidence="4" id="KW-1133">Transmembrane helix</keyword>
<evidence type="ECO:0000256" key="3">
    <source>
        <dbReference type="ARBA" id="ARBA00022692"/>
    </source>
</evidence>
<feature type="region of interest" description="Disordered" evidence="8">
    <location>
        <begin position="637"/>
        <end position="686"/>
    </location>
</feature>
<feature type="compositionally biased region" description="Basic and acidic residues" evidence="8">
    <location>
        <begin position="145"/>
        <end position="175"/>
    </location>
</feature>
<evidence type="ECO:0000313" key="9">
    <source>
        <dbReference type="EMBL" id="CAD7200832.1"/>
    </source>
</evidence>
<feature type="compositionally biased region" description="Basic and acidic residues" evidence="8">
    <location>
        <begin position="677"/>
        <end position="686"/>
    </location>
</feature>
<evidence type="ECO:0000256" key="2">
    <source>
        <dbReference type="ARBA" id="ARBA00010904"/>
    </source>
</evidence>
<dbReference type="AlphaFoldDB" id="A0A7R8VPP1"/>
<accession>A0A7R8VPP1</accession>
<comment type="function">
    <text evidence="7">Component of the MICOS complex, a large protein complex of the mitochondrial inner membrane that plays crucial roles in the maintenance of crista junctions, inner membrane architecture, and formation of contact sites to the outer membrane.</text>
</comment>